<dbReference type="GO" id="GO:0032259">
    <property type="term" value="P:methylation"/>
    <property type="evidence" value="ECO:0007669"/>
    <property type="project" value="UniProtKB-KW"/>
</dbReference>
<gene>
    <name evidence="3" type="ORF">VA603_01250</name>
</gene>
<evidence type="ECO:0000256" key="1">
    <source>
        <dbReference type="SAM" id="MobiDB-lite"/>
    </source>
</evidence>
<accession>A0ABU5V256</accession>
<organism evidence="3 4">
    <name type="scientific">Stenotrophomonas capsici</name>
    <dbReference type="NCBI Taxonomy" id="3110230"/>
    <lineage>
        <taxon>Bacteria</taxon>
        <taxon>Pseudomonadati</taxon>
        <taxon>Pseudomonadota</taxon>
        <taxon>Gammaproteobacteria</taxon>
        <taxon>Lysobacterales</taxon>
        <taxon>Lysobacteraceae</taxon>
        <taxon>Stenotrophomonas</taxon>
    </lineage>
</organism>
<dbReference type="EMBL" id="JAYFUH010000041">
    <property type="protein sequence ID" value="MEA5666165.1"/>
    <property type="molecule type" value="Genomic_DNA"/>
</dbReference>
<feature type="region of interest" description="Disordered" evidence="1">
    <location>
        <begin position="238"/>
        <end position="259"/>
    </location>
</feature>
<feature type="signal peptide" evidence="2">
    <location>
        <begin position="1"/>
        <end position="22"/>
    </location>
</feature>
<sequence>MNKPTPLLCACLLGVSALLSSAAVEARDSAAASAQVQVPASLQAAVDASTRTPANVARDVYRHPAQTLAFFGLQPGQTVVEITPGGGWYSEILAPYLRDGGKYVAAVVDPAALPAGGGRDYQQRSRDGLAKKFSESPALFDKAVEVAYDPAAPVLGAPNSADLVLTFRNVHNWRSSGQAEGMFGAFFAVLKPGGTLGVVEHRAKADVPAEDKSGYVGQAQVIAMAEAAGFKLDASSEVNANPRDTKDHPNGVWTLPPSNNHAAADAGKYTAIGESDRMTLRFVKP</sequence>
<comment type="caution">
    <text evidence="3">The sequence shown here is derived from an EMBL/GenBank/DDBJ whole genome shotgun (WGS) entry which is preliminary data.</text>
</comment>
<dbReference type="SUPFAM" id="SSF53335">
    <property type="entry name" value="S-adenosyl-L-methionine-dependent methyltransferases"/>
    <property type="match status" value="1"/>
</dbReference>
<keyword evidence="2" id="KW-0732">Signal</keyword>
<proteinExistence type="predicted"/>
<dbReference type="Gene3D" id="3.40.50.150">
    <property type="entry name" value="Vaccinia Virus protein VP39"/>
    <property type="match status" value="1"/>
</dbReference>
<dbReference type="InterPro" id="IPR016980">
    <property type="entry name" value="S-AdoMet-dep_MeTrfase_Alr7345"/>
</dbReference>
<feature type="chain" id="PRO_5045962003" evidence="2">
    <location>
        <begin position="23"/>
        <end position="285"/>
    </location>
</feature>
<name>A0ABU5V256_9GAMM</name>
<keyword evidence="3" id="KW-0489">Methyltransferase</keyword>
<evidence type="ECO:0000256" key="2">
    <source>
        <dbReference type="SAM" id="SignalP"/>
    </source>
</evidence>
<dbReference type="InterPro" id="IPR029063">
    <property type="entry name" value="SAM-dependent_MTases_sf"/>
</dbReference>
<keyword evidence="4" id="KW-1185">Reference proteome</keyword>
<protein>
    <submittedName>
        <fullName evidence="3">Methyltransferase</fullName>
    </submittedName>
</protein>
<dbReference type="Proteomes" id="UP001301653">
    <property type="component" value="Unassembled WGS sequence"/>
</dbReference>
<reference evidence="3 4" key="1">
    <citation type="submission" date="2023-12" db="EMBL/GenBank/DDBJ databases">
        <title>Stenotrophomonas guangdongensis sp. nov., isolated from wilted pepper plants (Capsicum annuum).</title>
        <authorList>
            <person name="Qiu M."/>
            <person name="Li Y."/>
            <person name="Liu Q."/>
            <person name="Zhang X."/>
            <person name="Huang Y."/>
            <person name="Guo R."/>
            <person name="Hu M."/>
            <person name="Zhou J."/>
            <person name="Zhou X."/>
        </authorList>
    </citation>
    <scope>NUCLEOTIDE SEQUENCE [LARGE SCALE GENOMIC DNA]</scope>
    <source>
        <strain evidence="3 4">MH1</strain>
    </source>
</reference>
<dbReference type="PIRSF" id="PIRSF031679">
    <property type="entry name" value="Mtase_Alr7345_prd"/>
    <property type="match status" value="1"/>
</dbReference>
<keyword evidence="3" id="KW-0808">Transferase</keyword>
<dbReference type="RefSeq" id="WP_323437705.1">
    <property type="nucleotide sequence ID" value="NZ_JAYFUH010000041.1"/>
</dbReference>
<evidence type="ECO:0000313" key="3">
    <source>
        <dbReference type="EMBL" id="MEA5666165.1"/>
    </source>
</evidence>
<evidence type="ECO:0000313" key="4">
    <source>
        <dbReference type="Proteomes" id="UP001301653"/>
    </source>
</evidence>
<dbReference type="GO" id="GO:0008168">
    <property type="term" value="F:methyltransferase activity"/>
    <property type="evidence" value="ECO:0007669"/>
    <property type="project" value="UniProtKB-KW"/>
</dbReference>